<evidence type="ECO:0000256" key="7">
    <source>
        <dbReference type="ARBA" id="ARBA00023136"/>
    </source>
</evidence>
<dbReference type="GO" id="GO:0009244">
    <property type="term" value="P:lipopolysaccharide core region biosynthetic process"/>
    <property type="evidence" value="ECO:0007669"/>
    <property type="project" value="TreeGrafter"/>
</dbReference>
<feature type="domain" description="Phosphoethanolamine transferase N-terminal" evidence="10">
    <location>
        <begin position="87"/>
        <end position="215"/>
    </location>
</feature>
<dbReference type="Gene3D" id="3.40.720.10">
    <property type="entry name" value="Alkaline Phosphatase, subunit A"/>
    <property type="match status" value="1"/>
</dbReference>
<feature type="transmembrane region" description="Helical" evidence="8">
    <location>
        <begin position="71"/>
        <end position="91"/>
    </location>
</feature>
<feature type="transmembrane region" description="Helical" evidence="8">
    <location>
        <begin position="192"/>
        <end position="211"/>
    </location>
</feature>
<evidence type="ECO:0000259" key="10">
    <source>
        <dbReference type="Pfam" id="PF08019"/>
    </source>
</evidence>
<sequence>MKKASQMLYNEIIISCLREAFPVHSKAAILKLWARIQQIAEQRPGLVFSLFVLNFSPIVWQNIHMYRWDQLGVLFVDAVFLLAGVMVFVLIVELLPYVWLRRLLAHTALLVSLLLSLLEWFSIYQYQTLVGAGIVTAVLQTNVHEAGEFLRMYIGVRGVIVFLGIVALSGLLWRFLNRQRLSAPSRHKRSRILPVFLLAGSGAGLCLLHSYHSFIVNDSLDIPVVRMTRSADTAIRNIRAFEKLREEAADDVTITENGSTVPYVVFILGESTNRDRLHLYGYPLENTPNLDELNQKGELAVYRDVISPQSATVAVLRELFTFHDVESDREWYQCNNLIDVMKAAGYRTYWLSNQESSGIWGNVAQLFAQRSDVRQYTQLRESHEDSGRLDEELFPLVEQALQHPAGKNFYVLHLMGGHGLYYMRFPYLFTKFTKDDVPPSQDALTEEKRVEIAQYENAMFYNDFVVSSLMGMFRDKEAIVIYLPDHGETIYDDGSNFSGHVEENPNHQQVEVPLIFWASPSYRQKHPEKWQAICAAVHRPYMTDDMIHTILDILDIRTPEYNAAKSVINPSFDTSRRRMIRGRDYDQVMR</sequence>
<keyword evidence="3" id="KW-0997">Cell inner membrane</keyword>
<name>A0A6I2UXU4_9FIRM</name>
<accession>A0A6I2UXU4</accession>
<evidence type="ECO:0000256" key="2">
    <source>
        <dbReference type="ARBA" id="ARBA00022475"/>
    </source>
</evidence>
<dbReference type="CDD" id="cd16017">
    <property type="entry name" value="LptA"/>
    <property type="match status" value="1"/>
</dbReference>
<dbReference type="InterPro" id="IPR012549">
    <property type="entry name" value="EptA-like_N"/>
</dbReference>
<evidence type="ECO:0000313" key="12">
    <source>
        <dbReference type="Proteomes" id="UP000430222"/>
    </source>
</evidence>
<keyword evidence="6 8" id="KW-1133">Transmembrane helix</keyword>
<dbReference type="AlphaFoldDB" id="A0A6I2UXU4"/>
<feature type="transmembrane region" description="Helical" evidence="8">
    <location>
        <begin position="45"/>
        <end position="65"/>
    </location>
</feature>
<reference evidence="11 12" key="1">
    <citation type="submission" date="2019-08" db="EMBL/GenBank/DDBJ databases">
        <title>In-depth cultivation of the pig gut microbiome towards novel bacterial diversity and tailored functional studies.</title>
        <authorList>
            <person name="Wylensek D."/>
            <person name="Hitch T.C.A."/>
            <person name="Clavel T."/>
        </authorList>
    </citation>
    <scope>NUCLEOTIDE SEQUENCE [LARGE SCALE GENOMIC DNA]</scope>
    <source>
        <strain evidence="12">WCA-380-WT-3B3</strain>
    </source>
</reference>
<comment type="caution">
    <text evidence="11">The sequence shown here is derived from an EMBL/GenBank/DDBJ whole genome shotgun (WGS) entry which is preliminary data.</text>
</comment>
<evidence type="ECO:0000256" key="8">
    <source>
        <dbReference type="SAM" id="Phobius"/>
    </source>
</evidence>
<proteinExistence type="predicted"/>
<dbReference type="PANTHER" id="PTHR30443">
    <property type="entry name" value="INNER MEMBRANE PROTEIN"/>
    <property type="match status" value="1"/>
</dbReference>
<dbReference type="GO" id="GO:0016776">
    <property type="term" value="F:phosphotransferase activity, phosphate group as acceptor"/>
    <property type="evidence" value="ECO:0007669"/>
    <property type="project" value="TreeGrafter"/>
</dbReference>
<dbReference type="InterPro" id="IPR000917">
    <property type="entry name" value="Sulfatase_N"/>
</dbReference>
<evidence type="ECO:0000256" key="1">
    <source>
        <dbReference type="ARBA" id="ARBA00004429"/>
    </source>
</evidence>
<dbReference type="EMBL" id="VUNL01000006">
    <property type="protein sequence ID" value="MSV24904.1"/>
    <property type="molecule type" value="Genomic_DNA"/>
</dbReference>
<protein>
    <submittedName>
        <fullName evidence="11">Lipid A phosphoethanolamine transferase</fullName>
    </submittedName>
</protein>
<dbReference type="InterPro" id="IPR040423">
    <property type="entry name" value="PEA_transferase"/>
</dbReference>
<dbReference type="SUPFAM" id="SSF53649">
    <property type="entry name" value="Alkaline phosphatase-like"/>
    <property type="match status" value="1"/>
</dbReference>
<keyword evidence="12" id="KW-1185">Reference proteome</keyword>
<dbReference type="Pfam" id="PF00884">
    <property type="entry name" value="Sulfatase"/>
    <property type="match status" value="1"/>
</dbReference>
<evidence type="ECO:0000256" key="5">
    <source>
        <dbReference type="ARBA" id="ARBA00022692"/>
    </source>
</evidence>
<keyword evidence="2" id="KW-1003">Cell membrane</keyword>
<comment type="subcellular location">
    <subcellularLocation>
        <location evidence="1">Cell inner membrane</location>
        <topology evidence="1">Multi-pass membrane protein</topology>
    </subcellularLocation>
</comment>
<dbReference type="Proteomes" id="UP000430222">
    <property type="component" value="Unassembled WGS sequence"/>
</dbReference>
<dbReference type="InterPro" id="IPR017850">
    <property type="entry name" value="Alkaline_phosphatase_core_sf"/>
</dbReference>
<evidence type="ECO:0000256" key="4">
    <source>
        <dbReference type="ARBA" id="ARBA00022679"/>
    </source>
</evidence>
<evidence type="ECO:0000313" key="11">
    <source>
        <dbReference type="EMBL" id="MSV24904.1"/>
    </source>
</evidence>
<evidence type="ECO:0000259" key="9">
    <source>
        <dbReference type="Pfam" id="PF00884"/>
    </source>
</evidence>
<keyword evidence="5 8" id="KW-0812">Transmembrane</keyword>
<feature type="transmembrane region" description="Helical" evidence="8">
    <location>
        <begin position="152"/>
        <end position="172"/>
    </location>
</feature>
<evidence type="ECO:0000256" key="3">
    <source>
        <dbReference type="ARBA" id="ARBA00022519"/>
    </source>
</evidence>
<evidence type="ECO:0000256" key="6">
    <source>
        <dbReference type="ARBA" id="ARBA00022989"/>
    </source>
</evidence>
<feature type="transmembrane region" description="Helical" evidence="8">
    <location>
        <begin position="103"/>
        <end position="123"/>
    </location>
</feature>
<gene>
    <name evidence="11" type="ORF">FYJ78_06850</name>
</gene>
<dbReference type="Pfam" id="PF08019">
    <property type="entry name" value="EptA_B_N"/>
    <property type="match status" value="1"/>
</dbReference>
<organism evidence="11 12">
    <name type="scientific">Selenomonas montiformis</name>
    <dbReference type="NCBI Taxonomy" id="2652285"/>
    <lineage>
        <taxon>Bacteria</taxon>
        <taxon>Bacillati</taxon>
        <taxon>Bacillota</taxon>
        <taxon>Negativicutes</taxon>
        <taxon>Selenomonadales</taxon>
        <taxon>Selenomonadaceae</taxon>
        <taxon>Selenomonas</taxon>
    </lineage>
</organism>
<keyword evidence="4 11" id="KW-0808">Transferase</keyword>
<dbReference type="PANTHER" id="PTHR30443:SF2">
    <property type="entry name" value="PHOSPHOETHANOLAMINE TRANSFERASE EPTC"/>
    <property type="match status" value="1"/>
</dbReference>
<feature type="domain" description="Sulfatase N-terminal" evidence="9">
    <location>
        <begin position="262"/>
        <end position="556"/>
    </location>
</feature>
<dbReference type="InterPro" id="IPR058130">
    <property type="entry name" value="PEA_transf_C"/>
</dbReference>
<keyword evidence="7 8" id="KW-0472">Membrane</keyword>
<dbReference type="GO" id="GO:0005886">
    <property type="term" value="C:plasma membrane"/>
    <property type="evidence" value="ECO:0007669"/>
    <property type="project" value="UniProtKB-SubCell"/>
</dbReference>